<evidence type="ECO:0000256" key="3">
    <source>
        <dbReference type="SAM" id="MobiDB-lite"/>
    </source>
</evidence>
<feature type="non-terminal residue" evidence="4">
    <location>
        <position position="1"/>
    </location>
</feature>
<proteinExistence type="predicted"/>
<dbReference type="GO" id="GO:0016567">
    <property type="term" value="P:protein ubiquitination"/>
    <property type="evidence" value="ECO:0007669"/>
    <property type="project" value="InterPro"/>
</dbReference>
<sequence>VLKPILKREQLMSTLTSDYLTDSTSADSDVLGLNTAAARFLLNIMPGIEAALFFQDANGLIQRLFSWAESGPDPLAPYALGILGHIMEVQEISSTEDCLRANARLAPIVLGRLRALQEEMLADHKTKKKREVNLKRPFSMLSSGPEEASTTKDAEKEASPAPKRPRIVAVQSLRPSEVTSENAVDEGGTPSSSLVNGDVETKVPETPSIPTKDQPVKKLEARLHVPSSVRVRRFSSPPPPLLMSPPQAPSTPNKEGHALSNSSWAEMEAQVVGSIPLHPLGLDGKQGLILRYLAPLGEYQEFLSLRGLRERKPLAFLPGAVPGDDVLDAVAKRRKKFLSYFLYTKG</sequence>
<gene>
    <name evidence="4" type="ORF">CTOB1V02_LOCUS10452</name>
</gene>
<dbReference type="GO" id="GO:0005634">
    <property type="term" value="C:nucleus"/>
    <property type="evidence" value="ECO:0007669"/>
    <property type="project" value="UniProtKB-SubCell"/>
</dbReference>
<dbReference type="EMBL" id="OB664889">
    <property type="protein sequence ID" value="CAD7232619.1"/>
    <property type="molecule type" value="Genomic_DNA"/>
</dbReference>
<dbReference type="InterPro" id="IPR033270">
    <property type="entry name" value="VPRBP/DCAF1"/>
</dbReference>
<dbReference type="PANTHER" id="PTHR13129">
    <property type="entry name" value="VPRBP PROTEIN-RELATED"/>
    <property type="match status" value="1"/>
</dbReference>
<evidence type="ECO:0000256" key="2">
    <source>
        <dbReference type="ARBA" id="ARBA00023242"/>
    </source>
</evidence>
<name>A0A7R8WIY9_9CRUS</name>
<comment type="subcellular location">
    <subcellularLocation>
        <location evidence="1">Nucleus</location>
    </subcellularLocation>
</comment>
<dbReference type="PANTHER" id="PTHR13129:SF4">
    <property type="entry name" value="DDB1- AND CUL4-ASSOCIATED FACTOR 1"/>
    <property type="match status" value="1"/>
</dbReference>
<dbReference type="GO" id="GO:0080008">
    <property type="term" value="C:Cul4-RING E3 ubiquitin ligase complex"/>
    <property type="evidence" value="ECO:0007669"/>
    <property type="project" value="TreeGrafter"/>
</dbReference>
<reference evidence="4" key="1">
    <citation type="submission" date="2020-11" db="EMBL/GenBank/DDBJ databases">
        <authorList>
            <person name="Tran Van P."/>
        </authorList>
    </citation>
    <scope>NUCLEOTIDE SEQUENCE</scope>
</reference>
<feature type="compositionally biased region" description="Polar residues" evidence="3">
    <location>
        <begin position="173"/>
        <end position="182"/>
    </location>
</feature>
<dbReference type="AlphaFoldDB" id="A0A7R8WIY9"/>
<organism evidence="4">
    <name type="scientific">Cyprideis torosa</name>
    <dbReference type="NCBI Taxonomy" id="163714"/>
    <lineage>
        <taxon>Eukaryota</taxon>
        <taxon>Metazoa</taxon>
        <taxon>Ecdysozoa</taxon>
        <taxon>Arthropoda</taxon>
        <taxon>Crustacea</taxon>
        <taxon>Oligostraca</taxon>
        <taxon>Ostracoda</taxon>
        <taxon>Podocopa</taxon>
        <taxon>Podocopida</taxon>
        <taxon>Cytherocopina</taxon>
        <taxon>Cytheroidea</taxon>
        <taxon>Cytherideidae</taxon>
        <taxon>Cyprideis</taxon>
    </lineage>
</organism>
<feature type="region of interest" description="Disordered" evidence="3">
    <location>
        <begin position="126"/>
        <end position="216"/>
    </location>
</feature>
<feature type="compositionally biased region" description="Pro residues" evidence="3">
    <location>
        <begin position="236"/>
        <end position="249"/>
    </location>
</feature>
<keyword evidence="2" id="KW-0539">Nucleus</keyword>
<dbReference type="OrthoDB" id="27563at2759"/>
<evidence type="ECO:0000256" key="1">
    <source>
        <dbReference type="ARBA" id="ARBA00004123"/>
    </source>
</evidence>
<evidence type="ECO:0000313" key="4">
    <source>
        <dbReference type="EMBL" id="CAD7232619.1"/>
    </source>
</evidence>
<feature type="region of interest" description="Disordered" evidence="3">
    <location>
        <begin position="229"/>
        <end position="258"/>
    </location>
</feature>
<accession>A0A7R8WIY9</accession>
<protein>
    <submittedName>
        <fullName evidence="4">Uncharacterized protein</fullName>
    </submittedName>
</protein>
<feature type="compositionally biased region" description="Basic and acidic residues" evidence="3">
    <location>
        <begin position="149"/>
        <end position="158"/>
    </location>
</feature>